<accession>A0A6L9JPY7</accession>
<dbReference type="Pfam" id="PF12571">
    <property type="entry name" value="Phage_tail_fib"/>
    <property type="match status" value="1"/>
</dbReference>
<evidence type="ECO:0000313" key="2">
    <source>
        <dbReference type="EMBL" id="NDL41309.1"/>
    </source>
</evidence>
<dbReference type="AlphaFoldDB" id="A0A6L9JPY7"/>
<comment type="caution">
    <text evidence="2">The sequence shown here is derived from an EMBL/GenBank/DDBJ whole genome shotgun (WGS) entry which is preliminary data.</text>
</comment>
<dbReference type="EMBL" id="WSFA01000078">
    <property type="protein sequence ID" value="NDL41309.1"/>
    <property type="molecule type" value="Genomic_DNA"/>
</dbReference>
<reference evidence="2 3" key="1">
    <citation type="submission" date="2019-12" db="EMBL/GenBank/DDBJ databases">
        <title>Engineering Photorhabdus to improve their lethality against agricultural pests.</title>
        <authorList>
            <person name="Machado R.A.R."/>
        </authorList>
    </citation>
    <scope>NUCLEOTIDE SEQUENCE [LARGE SCALE GENOMIC DNA]</scope>
    <source>
        <strain evidence="2 3">EN01</strain>
    </source>
</reference>
<sequence length="59" mass="6550">MASVITVDFEKWKAQQAAAGKPVVLDEFVFAYVPDLDPTLAINRDETLPAESHIVHRQA</sequence>
<organism evidence="2 3">
    <name type="scientific">Photorhabdus laumondii subsp. laumondii</name>
    <name type="common">Photorhabdus luminescens subsp. laumondii</name>
    <dbReference type="NCBI Taxonomy" id="141679"/>
    <lineage>
        <taxon>Bacteria</taxon>
        <taxon>Pseudomonadati</taxon>
        <taxon>Pseudomonadota</taxon>
        <taxon>Gammaproteobacteria</taxon>
        <taxon>Enterobacterales</taxon>
        <taxon>Morganellaceae</taxon>
        <taxon>Photorhabdus</taxon>
    </lineage>
</organism>
<dbReference type="InterPro" id="IPR022225">
    <property type="entry name" value="Phage_tail_fibre_N"/>
</dbReference>
<feature type="domain" description="Phage tail fibre protein N-terminal" evidence="1">
    <location>
        <begin position="3"/>
        <end position="58"/>
    </location>
</feature>
<feature type="non-terminal residue" evidence="2">
    <location>
        <position position="59"/>
    </location>
</feature>
<dbReference type="Proteomes" id="UP000479300">
    <property type="component" value="Unassembled WGS sequence"/>
</dbReference>
<protein>
    <submittedName>
        <fullName evidence="2">Phage tail protein</fullName>
    </submittedName>
</protein>
<gene>
    <name evidence="2" type="ORF">GPY51_21790</name>
</gene>
<evidence type="ECO:0000313" key="3">
    <source>
        <dbReference type="Proteomes" id="UP000479300"/>
    </source>
</evidence>
<evidence type="ECO:0000259" key="1">
    <source>
        <dbReference type="Pfam" id="PF12571"/>
    </source>
</evidence>
<proteinExistence type="predicted"/>
<name>A0A6L9JPY7_PHOLM</name>